<evidence type="ECO:0000313" key="1">
    <source>
        <dbReference type="EMBL" id="TQE07551.1"/>
    </source>
</evidence>
<organism evidence="1 2">
    <name type="scientific">Malus baccata</name>
    <name type="common">Siberian crab apple</name>
    <name type="synonym">Pyrus baccata</name>
    <dbReference type="NCBI Taxonomy" id="106549"/>
    <lineage>
        <taxon>Eukaryota</taxon>
        <taxon>Viridiplantae</taxon>
        <taxon>Streptophyta</taxon>
        <taxon>Embryophyta</taxon>
        <taxon>Tracheophyta</taxon>
        <taxon>Spermatophyta</taxon>
        <taxon>Magnoliopsida</taxon>
        <taxon>eudicotyledons</taxon>
        <taxon>Gunneridae</taxon>
        <taxon>Pentapetalae</taxon>
        <taxon>rosids</taxon>
        <taxon>fabids</taxon>
        <taxon>Rosales</taxon>
        <taxon>Rosaceae</taxon>
        <taxon>Amygdaloideae</taxon>
        <taxon>Maleae</taxon>
        <taxon>Malus</taxon>
    </lineage>
</organism>
<dbReference type="EMBL" id="VIEB01000084">
    <property type="protein sequence ID" value="TQE07551.1"/>
    <property type="molecule type" value="Genomic_DNA"/>
</dbReference>
<evidence type="ECO:0000313" key="2">
    <source>
        <dbReference type="Proteomes" id="UP000315295"/>
    </source>
</evidence>
<dbReference type="PANTHER" id="PTHR33875">
    <property type="entry name" value="OS09G0542200 PROTEIN"/>
    <property type="match status" value="1"/>
</dbReference>
<dbReference type="Proteomes" id="UP000315295">
    <property type="component" value="Unassembled WGS sequence"/>
</dbReference>
<sequence>MNLKSDRQIACLQSKGYHDNAFVTSRALHIVNQLKPSATFPLLEWFFKNQERYYNAQTRNISRVAVVNDIVNSVTEVIGNSYHSALEFGFNDRKTDLKTRVSFKGKSASRSRRAGSLVSLELKPTNKPGYHDNAFVTSRALHIVNQLKPSATFPLLEWFFKNQERYYNAQTRNISRVAVVNDIVNSVTEVIGNSYHSALEFGFNDRKTDLKTRVSFKAHYEKCYRTHNLSFAGVIQLTIRTV</sequence>
<dbReference type="Gene3D" id="3.40.30.10">
    <property type="entry name" value="Glutaredoxin"/>
    <property type="match status" value="2"/>
</dbReference>
<dbReference type="AlphaFoldDB" id="A0A540N924"/>
<name>A0A540N924_MALBA</name>
<protein>
    <submittedName>
        <fullName evidence="1">Uncharacterized protein</fullName>
    </submittedName>
</protein>
<gene>
    <name evidence="1" type="ORF">C1H46_006871</name>
</gene>
<dbReference type="STRING" id="106549.A0A540N924"/>
<reference evidence="1 2" key="1">
    <citation type="journal article" date="2019" name="G3 (Bethesda)">
        <title>Sequencing of a Wild Apple (Malus baccata) Genome Unravels the Differences Between Cultivated and Wild Apple Species Regarding Disease Resistance and Cold Tolerance.</title>
        <authorList>
            <person name="Chen X."/>
        </authorList>
    </citation>
    <scope>NUCLEOTIDE SEQUENCE [LARGE SCALE GENOMIC DNA]</scope>
    <source>
        <strain evidence="2">cv. Shandingzi</strain>
        <tissue evidence="1">Leaves</tissue>
    </source>
</reference>
<keyword evidence="2" id="KW-1185">Reference proteome</keyword>
<accession>A0A540N924</accession>
<comment type="caution">
    <text evidence="1">The sequence shown here is derived from an EMBL/GenBank/DDBJ whole genome shotgun (WGS) entry which is preliminary data.</text>
</comment>
<proteinExistence type="predicted"/>
<dbReference type="PANTHER" id="PTHR33875:SF2">
    <property type="entry name" value="ACR183CP"/>
    <property type="match status" value="1"/>
</dbReference>